<dbReference type="GO" id="GO:0016887">
    <property type="term" value="F:ATP hydrolysis activity"/>
    <property type="evidence" value="ECO:0007669"/>
    <property type="project" value="InterPro"/>
</dbReference>
<dbReference type="Gene3D" id="2.40.50.100">
    <property type="match status" value="1"/>
</dbReference>
<comment type="caution">
    <text evidence="5">The sequence shown here is derived from an EMBL/GenBank/DDBJ whole genome shotgun (WGS) entry which is preliminary data.</text>
</comment>
<dbReference type="FunFam" id="3.40.50.300:FF:000425">
    <property type="entry name" value="Probable ABC transporter, ATP-binding subunit"/>
    <property type="match status" value="1"/>
</dbReference>
<evidence type="ECO:0000256" key="2">
    <source>
        <dbReference type="ARBA" id="ARBA00022741"/>
    </source>
</evidence>
<dbReference type="InterPro" id="IPR008995">
    <property type="entry name" value="Mo/tungstate-bd_C_term_dom"/>
</dbReference>
<protein>
    <submittedName>
        <fullName evidence="5">Iron ABC transporter ATP-binding protein</fullName>
    </submittedName>
</protein>
<sequence length="349" mass="38847">MMSDLLTVRNLTKSFDENGPVVDRLDFEVREHEIFAMLGPSGCGKTTCLRLISGFEDADKGEVRLDGEVLESPQTHVAPQDRGIGFVFQDYALFPHLSVLENVAFGLTDIPKHKRLVYAEEVLCRTGMGDYKDRNPSELSGGQQQRVALARAIAPKPKLVLLDEPFSNLDAMLRDSMRKEVRELLKKAGMSALLVTHDQEEALSFADRIAVMNDGKIEQIGTPEEVYYNPKTKFVAQFLGRTNLFHADAQGGSQVATKLGPMNLNCNACGRVLCSIRPEHLTLEKPTNQKPENVGTVLGREFKGHDITYHVQLGEEKYLVHTDNRVLFEPNDAVVIKPLESAVILDESD</sequence>
<evidence type="ECO:0000259" key="4">
    <source>
        <dbReference type="PROSITE" id="PS50893"/>
    </source>
</evidence>
<dbReference type="OrthoDB" id="9802264at2"/>
<dbReference type="GO" id="GO:0022857">
    <property type="term" value="F:transmembrane transporter activity"/>
    <property type="evidence" value="ECO:0007669"/>
    <property type="project" value="InterPro"/>
</dbReference>
<keyword evidence="3 5" id="KW-0067">ATP-binding</keyword>
<dbReference type="PROSITE" id="PS00211">
    <property type="entry name" value="ABC_TRANSPORTER_1"/>
    <property type="match status" value="1"/>
</dbReference>
<keyword evidence="2" id="KW-0547">Nucleotide-binding</keyword>
<dbReference type="GO" id="GO:0043190">
    <property type="term" value="C:ATP-binding cassette (ABC) transporter complex"/>
    <property type="evidence" value="ECO:0007669"/>
    <property type="project" value="InterPro"/>
</dbReference>
<gene>
    <name evidence="5" type="ORF">CK503_05620</name>
</gene>
<organism evidence="5 6">
    <name type="scientific">Fodinibius salipaludis</name>
    <dbReference type="NCBI Taxonomy" id="2032627"/>
    <lineage>
        <taxon>Bacteria</taxon>
        <taxon>Pseudomonadati</taxon>
        <taxon>Balneolota</taxon>
        <taxon>Balneolia</taxon>
        <taxon>Balneolales</taxon>
        <taxon>Balneolaceae</taxon>
        <taxon>Fodinibius</taxon>
    </lineage>
</organism>
<dbReference type="PANTHER" id="PTHR42781">
    <property type="entry name" value="SPERMIDINE/PUTRESCINE IMPORT ATP-BINDING PROTEIN POTA"/>
    <property type="match status" value="1"/>
</dbReference>
<dbReference type="GO" id="GO:0005524">
    <property type="term" value="F:ATP binding"/>
    <property type="evidence" value="ECO:0007669"/>
    <property type="project" value="UniProtKB-KW"/>
</dbReference>
<dbReference type="InterPro" id="IPR003439">
    <property type="entry name" value="ABC_transporter-like_ATP-bd"/>
</dbReference>
<accession>A0A2A2GB33</accession>
<dbReference type="InterPro" id="IPR003593">
    <property type="entry name" value="AAA+_ATPase"/>
</dbReference>
<evidence type="ECO:0000313" key="5">
    <source>
        <dbReference type="EMBL" id="PAU94946.1"/>
    </source>
</evidence>
<dbReference type="InterPro" id="IPR017871">
    <property type="entry name" value="ABC_transporter-like_CS"/>
</dbReference>
<evidence type="ECO:0000256" key="1">
    <source>
        <dbReference type="ARBA" id="ARBA00022448"/>
    </source>
</evidence>
<evidence type="ECO:0000313" key="6">
    <source>
        <dbReference type="Proteomes" id="UP000218831"/>
    </source>
</evidence>
<name>A0A2A2GB33_9BACT</name>
<dbReference type="SMART" id="SM00382">
    <property type="entry name" value="AAA"/>
    <property type="match status" value="1"/>
</dbReference>
<dbReference type="SUPFAM" id="SSF50331">
    <property type="entry name" value="MOP-like"/>
    <property type="match status" value="1"/>
</dbReference>
<evidence type="ECO:0000256" key="3">
    <source>
        <dbReference type="ARBA" id="ARBA00022840"/>
    </source>
</evidence>
<dbReference type="PANTHER" id="PTHR42781:SF4">
    <property type="entry name" value="SPERMIDINE_PUTRESCINE IMPORT ATP-BINDING PROTEIN POTA"/>
    <property type="match status" value="1"/>
</dbReference>
<feature type="domain" description="ABC transporter" evidence="4">
    <location>
        <begin position="6"/>
        <end position="239"/>
    </location>
</feature>
<dbReference type="Pfam" id="PF08402">
    <property type="entry name" value="TOBE_2"/>
    <property type="match status" value="1"/>
</dbReference>
<dbReference type="InterPro" id="IPR013611">
    <property type="entry name" value="Transp-assoc_OB_typ2"/>
</dbReference>
<dbReference type="Gene3D" id="3.40.50.300">
    <property type="entry name" value="P-loop containing nucleotide triphosphate hydrolases"/>
    <property type="match status" value="1"/>
</dbReference>
<dbReference type="SUPFAM" id="SSF52540">
    <property type="entry name" value="P-loop containing nucleoside triphosphate hydrolases"/>
    <property type="match status" value="1"/>
</dbReference>
<reference evidence="5 6" key="1">
    <citation type="submission" date="2017-08" db="EMBL/GenBank/DDBJ databases">
        <title>Aliifodinibius alkalisoli sp. nov., isolated from saline alkaline soil.</title>
        <authorList>
            <person name="Liu D."/>
            <person name="Zhang G."/>
        </authorList>
    </citation>
    <scope>NUCLEOTIDE SEQUENCE [LARGE SCALE GENOMIC DNA]</scope>
    <source>
        <strain evidence="5 6">WN023</strain>
    </source>
</reference>
<dbReference type="PROSITE" id="PS50893">
    <property type="entry name" value="ABC_TRANSPORTER_2"/>
    <property type="match status" value="1"/>
</dbReference>
<dbReference type="InterPro" id="IPR050093">
    <property type="entry name" value="ABC_SmlMolc_Importer"/>
</dbReference>
<dbReference type="AlphaFoldDB" id="A0A2A2GB33"/>
<dbReference type="RefSeq" id="WP_095605813.1">
    <property type="nucleotide sequence ID" value="NZ_NSKE01000003.1"/>
</dbReference>
<dbReference type="InterPro" id="IPR027417">
    <property type="entry name" value="P-loop_NTPase"/>
</dbReference>
<dbReference type="GO" id="GO:0015697">
    <property type="term" value="P:quaternary ammonium group transport"/>
    <property type="evidence" value="ECO:0007669"/>
    <property type="project" value="UniProtKB-ARBA"/>
</dbReference>
<dbReference type="Proteomes" id="UP000218831">
    <property type="component" value="Unassembled WGS sequence"/>
</dbReference>
<keyword evidence="1" id="KW-0813">Transport</keyword>
<proteinExistence type="predicted"/>
<dbReference type="EMBL" id="NSKE01000003">
    <property type="protein sequence ID" value="PAU94946.1"/>
    <property type="molecule type" value="Genomic_DNA"/>
</dbReference>
<dbReference type="Pfam" id="PF00005">
    <property type="entry name" value="ABC_tran"/>
    <property type="match status" value="1"/>
</dbReference>
<keyword evidence="6" id="KW-1185">Reference proteome</keyword>